<dbReference type="Gene3D" id="3.30.1660.10">
    <property type="entry name" value="Flavin-binding protein dodecin"/>
    <property type="match status" value="1"/>
</dbReference>
<sequence length="76" mass="8588">MKTISVMSAHIYKKVEIVGSSVTSIEDAVNNAVAKAAESIRHIRWVEIVETRCHVEDQKIAYWQVTVKIGFTLDEN</sequence>
<evidence type="ECO:0000313" key="1">
    <source>
        <dbReference type="EMBL" id="ACD89141.1"/>
    </source>
</evidence>
<evidence type="ECO:0000313" key="2">
    <source>
        <dbReference type="Proteomes" id="UP000008841"/>
    </source>
</evidence>
<evidence type="ECO:0008006" key="3">
    <source>
        <dbReference type="Google" id="ProtNLM"/>
    </source>
</evidence>
<dbReference type="Pfam" id="PF07311">
    <property type="entry name" value="Dodecin"/>
    <property type="match status" value="1"/>
</dbReference>
<dbReference type="PANTHER" id="PTHR39324:SF1">
    <property type="entry name" value="CALCIUM DODECIN"/>
    <property type="match status" value="1"/>
</dbReference>
<dbReference type="InterPro" id="IPR036694">
    <property type="entry name" value="Dodecin-like_sf"/>
</dbReference>
<dbReference type="NCBIfam" id="NF043052">
    <property type="entry name" value="DodecBact"/>
    <property type="match status" value="1"/>
</dbReference>
<dbReference type="EMBL" id="CP001097">
    <property type="protein sequence ID" value="ACD89141.1"/>
    <property type="molecule type" value="Genomic_DNA"/>
</dbReference>
<protein>
    <recommendedName>
        <fullName evidence="3">Dodecin flavoprotein</fullName>
    </recommendedName>
</protein>
<dbReference type="InterPro" id="IPR050049">
    <property type="entry name" value="Dodecin_bact"/>
</dbReference>
<dbReference type="InterPro" id="IPR025543">
    <property type="entry name" value="Dodecin-like"/>
</dbReference>
<dbReference type="AlphaFoldDB" id="B3EDR1"/>
<dbReference type="eggNOG" id="COG3360">
    <property type="taxonomic scope" value="Bacteria"/>
</dbReference>
<gene>
    <name evidence="1" type="ordered locus">Clim_0033</name>
</gene>
<name>B3EDR1_CHLL2</name>
<accession>B3EDR1</accession>
<dbReference type="PANTHER" id="PTHR39324">
    <property type="entry name" value="CALCIUM DODECIN"/>
    <property type="match status" value="1"/>
</dbReference>
<dbReference type="InterPro" id="IPR009923">
    <property type="entry name" value="Dodecin"/>
</dbReference>
<dbReference type="SUPFAM" id="SSF89807">
    <property type="entry name" value="Dodecin-like"/>
    <property type="match status" value="1"/>
</dbReference>
<dbReference type="HOGENOM" id="CLU_161196_1_1_10"/>
<dbReference type="Proteomes" id="UP000008841">
    <property type="component" value="Chromosome"/>
</dbReference>
<proteinExistence type="predicted"/>
<organism evidence="1 2">
    <name type="scientific">Chlorobium limicola (strain DSM 245 / NBRC 103803 / 6330)</name>
    <dbReference type="NCBI Taxonomy" id="290315"/>
    <lineage>
        <taxon>Bacteria</taxon>
        <taxon>Pseudomonadati</taxon>
        <taxon>Chlorobiota</taxon>
        <taxon>Chlorobiia</taxon>
        <taxon>Chlorobiales</taxon>
        <taxon>Chlorobiaceae</taxon>
        <taxon>Chlorobium/Pelodictyon group</taxon>
        <taxon>Chlorobium</taxon>
    </lineage>
</organism>
<dbReference type="KEGG" id="cli:Clim_0033"/>
<reference evidence="1 2" key="1">
    <citation type="submission" date="2008-05" db="EMBL/GenBank/DDBJ databases">
        <title>Complete sequence of Chlorobium limicola DSM 245.</title>
        <authorList>
            <consortium name="US DOE Joint Genome Institute"/>
            <person name="Lucas S."/>
            <person name="Copeland A."/>
            <person name="Lapidus A."/>
            <person name="Glavina del Rio T."/>
            <person name="Dalin E."/>
            <person name="Tice H."/>
            <person name="Bruce D."/>
            <person name="Goodwin L."/>
            <person name="Pitluck S."/>
            <person name="Schmutz J."/>
            <person name="Larimer F."/>
            <person name="Land M."/>
            <person name="Hauser L."/>
            <person name="Kyrpides N."/>
            <person name="Ovchinnikova G."/>
            <person name="Zhao F."/>
            <person name="Li T."/>
            <person name="Liu Z."/>
            <person name="Overmann J."/>
            <person name="Bryant D.A."/>
            <person name="Richardson P."/>
        </authorList>
    </citation>
    <scope>NUCLEOTIDE SEQUENCE [LARGE SCALE GENOMIC DNA]</scope>
    <source>
        <strain evidence="2">DSM 245 / NBRC 103803 / 6330</strain>
    </source>
</reference>